<name>A0A133S582_9FIRM</name>
<dbReference type="PANTHER" id="PTHR36112">
    <property type="entry name" value="RIBOSOMAL RNA SMALL SUBUNIT METHYLTRANSFERASE J"/>
    <property type="match status" value="1"/>
</dbReference>
<proteinExistence type="predicted"/>
<dbReference type="AlphaFoldDB" id="A0A133S582"/>
<protein>
    <submittedName>
        <fullName evidence="1">Uncharacterized protein</fullName>
    </submittedName>
</protein>
<evidence type="ECO:0000313" key="2">
    <source>
        <dbReference type="Proteomes" id="UP000070226"/>
    </source>
</evidence>
<dbReference type="STRING" id="39777.B7L28_04230"/>
<dbReference type="GO" id="GO:0008990">
    <property type="term" value="F:rRNA (guanine-N2-)-methyltransferase activity"/>
    <property type="evidence" value="ECO:0007669"/>
    <property type="project" value="InterPro"/>
</dbReference>
<dbReference type="InterPro" id="IPR029063">
    <property type="entry name" value="SAM-dependent_MTases_sf"/>
</dbReference>
<organism evidence="1">
    <name type="scientific">Veillonella atypica</name>
    <dbReference type="NCBI Taxonomy" id="39777"/>
    <lineage>
        <taxon>Bacteria</taxon>
        <taxon>Bacillati</taxon>
        <taxon>Bacillota</taxon>
        <taxon>Negativicutes</taxon>
        <taxon>Veillonellales</taxon>
        <taxon>Veillonellaceae</taxon>
        <taxon>Veillonella</taxon>
    </lineage>
</organism>
<dbReference type="PANTHER" id="PTHR36112:SF1">
    <property type="entry name" value="RIBOSOMAL RNA SMALL SUBUNIT METHYLTRANSFERASE J"/>
    <property type="match status" value="1"/>
</dbReference>
<dbReference type="PATRIC" id="fig|39777.7.peg.797"/>
<dbReference type="Gene3D" id="3.40.50.150">
    <property type="entry name" value="Vaccinia Virus protein VP39"/>
    <property type="match status" value="1"/>
</dbReference>
<sequence>MIITTSQKASSAIKDETKKLAKSLDLVYLNRQKRPISELLLEDTPIAVVSKNQLTIHFNEEQEHRFHLSMAQLRILRLQRGDDDHLVNAIELLTTESSNSISIVDCTLGLGSDSIIMSYAFPSAHIIGLEASYPIWLSTWFGLKYYTHEDMTVTNALRRIDARHDNFESFLQGLPNDSVDILYFDPMFEVPIEESPQFKPLRGHTSEGRITDSVIQEARRVCRLGFIIKERPFSSVFKDFPPSTWVGGKYSRIGYGVYSNKGLQ</sequence>
<dbReference type="SUPFAM" id="SSF53335">
    <property type="entry name" value="S-adenosyl-L-methionine-dependent methyltransferases"/>
    <property type="match status" value="1"/>
</dbReference>
<dbReference type="RefSeq" id="WP_060807462.1">
    <property type="nucleotide sequence ID" value="NZ_KQ958067.1"/>
</dbReference>
<gene>
    <name evidence="1" type="ORF">HMPREF3233_00811</name>
</gene>
<dbReference type="EMBL" id="LRQT01000020">
    <property type="protein sequence ID" value="KXA64686.1"/>
    <property type="molecule type" value="Genomic_DNA"/>
</dbReference>
<comment type="caution">
    <text evidence="1">The sequence shown here is derived from an EMBL/GenBank/DDBJ whole genome shotgun (WGS) entry which is preliminary data.</text>
</comment>
<dbReference type="Proteomes" id="UP000070226">
    <property type="component" value="Unassembled WGS sequence"/>
</dbReference>
<evidence type="ECO:0000313" key="1">
    <source>
        <dbReference type="EMBL" id="KXA64686.1"/>
    </source>
</evidence>
<dbReference type="InterPro" id="IPR007536">
    <property type="entry name" value="16SrRNA_methylTrfase_J"/>
</dbReference>
<accession>A0A133S582</accession>
<reference evidence="1 2" key="1">
    <citation type="submission" date="2016-01" db="EMBL/GenBank/DDBJ databases">
        <authorList>
            <person name="Oliw E.H."/>
        </authorList>
    </citation>
    <scope>NUCLEOTIDE SEQUENCE [LARGE SCALE GENOMIC DNA]</scope>
    <source>
        <strain evidence="1 2">CMW7756B</strain>
    </source>
</reference>